<dbReference type="InterPro" id="IPR036390">
    <property type="entry name" value="WH_DNA-bd_sf"/>
</dbReference>
<proteinExistence type="inferred from homology"/>
<dbReference type="Gene3D" id="3.40.190.290">
    <property type="match status" value="1"/>
</dbReference>
<protein>
    <submittedName>
        <fullName evidence="6">LysR protein</fullName>
    </submittedName>
</protein>
<keyword evidence="2" id="KW-0805">Transcription regulation</keyword>
<keyword evidence="3" id="KW-0238">DNA-binding</keyword>
<dbReference type="SUPFAM" id="SSF46785">
    <property type="entry name" value="Winged helix' DNA-binding domain"/>
    <property type="match status" value="1"/>
</dbReference>
<dbReference type="PANTHER" id="PTHR30537:SF3">
    <property type="entry name" value="TRANSCRIPTIONAL REGULATORY PROTEIN"/>
    <property type="match status" value="1"/>
</dbReference>
<sequence>MYWDDLAYFVCLVEKQTLTACAEAMNVQHSTVARRIEHLEQTLGVNLFDRLGKRYVLTIEGERLYHQAVEVKKEMVTFQRMAIDQNALQGKVAVSAPPVWANEVLIPALTDCRQQFPDIVVSLSGDVGMSNLHQREADIAIRTRRPTQEDLVIRTLGSSTYRFYAHKDYLNNTMHEQWQLIEFQANARVLAWSQAFIKRHAYTIAFSTNDLYMACHATRQKIGFMLLPDFLARQYPELVAVDPINKVTITDLEALSSVDNYASTETLQPEQSDTHSPIPLAQSYPLYLVMHPDVRRSVRVRAVADWLIDCSTRLEGFA</sequence>
<dbReference type="Proteomes" id="UP000076104">
    <property type="component" value="Chromosome"/>
</dbReference>
<dbReference type="InterPro" id="IPR000847">
    <property type="entry name" value="LysR_HTH_N"/>
</dbReference>
<dbReference type="InterPro" id="IPR058163">
    <property type="entry name" value="LysR-type_TF_proteobact-type"/>
</dbReference>
<accession>A0ABM5ZZX9</accession>
<evidence type="ECO:0000259" key="5">
    <source>
        <dbReference type="PROSITE" id="PS50931"/>
    </source>
</evidence>
<dbReference type="EMBL" id="CP014945">
    <property type="protein sequence ID" value="AMT97649.1"/>
    <property type="molecule type" value="Genomic_DNA"/>
</dbReference>
<dbReference type="Pfam" id="PF00126">
    <property type="entry name" value="HTH_1"/>
    <property type="match status" value="1"/>
</dbReference>
<reference evidence="6 7" key="1">
    <citation type="submission" date="2016-03" db="EMBL/GenBank/DDBJ databases">
        <title>Genome sequencing of Psychrobacter alimentarius PAMC 27889.</title>
        <authorList>
            <person name="Lee J."/>
            <person name="Kim O.-S."/>
        </authorList>
    </citation>
    <scope>NUCLEOTIDE SEQUENCE [LARGE SCALE GENOMIC DNA]</scope>
    <source>
        <strain evidence="6 7">PAMC 27889</strain>
    </source>
</reference>
<dbReference type="InterPro" id="IPR036388">
    <property type="entry name" value="WH-like_DNA-bd_sf"/>
</dbReference>
<dbReference type="InterPro" id="IPR005119">
    <property type="entry name" value="LysR_subst-bd"/>
</dbReference>
<dbReference type="GeneID" id="33059089"/>
<dbReference type="RefSeq" id="WP_062845190.1">
    <property type="nucleotide sequence ID" value="NZ_CP014945.1"/>
</dbReference>
<comment type="similarity">
    <text evidence="1">Belongs to the LysR transcriptional regulatory family.</text>
</comment>
<evidence type="ECO:0000313" key="6">
    <source>
        <dbReference type="EMBL" id="AMT97649.1"/>
    </source>
</evidence>
<dbReference type="PROSITE" id="PS50931">
    <property type="entry name" value="HTH_LYSR"/>
    <property type="match status" value="1"/>
</dbReference>
<dbReference type="SUPFAM" id="SSF53850">
    <property type="entry name" value="Periplasmic binding protein-like II"/>
    <property type="match status" value="1"/>
</dbReference>
<keyword evidence="4" id="KW-0804">Transcription</keyword>
<keyword evidence="7" id="KW-1185">Reference proteome</keyword>
<evidence type="ECO:0000313" key="7">
    <source>
        <dbReference type="Proteomes" id="UP000076104"/>
    </source>
</evidence>
<feature type="domain" description="HTH lysR-type" evidence="5">
    <location>
        <begin position="1"/>
        <end position="58"/>
    </location>
</feature>
<organism evidence="6 7">
    <name type="scientific">Psychrobacter alimentarius</name>
    <dbReference type="NCBI Taxonomy" id="261164"/>
    <lineage>
        <taxon>Bacteria</taxon>
        <taxon>Pseudomonadati</taxon>
        <taxon>Pseudomonadota</taxon>
        <taxon>Gammaproteobacteria</taxon>
        <taxon>Moraxellales</taxon>
        <taxon>Moraxellaceae</taxon>
        <taxon>Psychrobacter</taxon>
    </lineage>
</organism>
<name>A0ABM5ZZX9_9GAMM</name>
<evidence type="ECO:0000256" key="4">
    <source>
        <dbReference type="ARBA" id="ARBA00023163"/>
    </source>
</evidence>
<dbReference type="PANTHER" id="PTHR30537">
    <property type="entry name" value="HTH-TYPE TRANSCRIPTIONAL REGULATOR"/>
    <property type="match status" value="1"/>
</dbReference>
<evidence type="ECO:0000256" key="1">
    <source>
        <dbReference type="ARBA" id="ARBA00009437"/>
    </source>
</evidence>
<evidence type="ECO:0000256" key="2">
    <source>
        <dbReference type="ARBA" id="ARBA00023015"/>
    </source>
</evidence>
<evidence type="ECO:0000256" key="3">
    <source>
        <dbReference type="ARBA" id="ARBA00023125"/>
    </source>
</evidence>
<dbReference type="Gene3D" id="1.10.10.10">
    <property type="entry name" value="Winged helix-like DNA-binding domain superfamily/Winged helix DNA-binding domain"/>
    <property type="match status" value="1"/>
</dbReference>
<dbReference type="Pfam" id="PF03466">
    <property type="entry name" value="LysR_substrate"/>
    <property type="match status" value="1"/>
</dbReference>
<gene>
    <name evidence="6" type="ORF">A3K91_2064</name>
</gene>